<feature type="domain" description="Methyltransferase" evidence="1">
    <location>
        <begin position="46"/>
        <end position="145"/>
    </location>
</feature>
<dbReference type="InterPro" id="IPR041698">
    <property type="entry name" value="Methyltransf_25"/>
</dbReference>
<evidence type="ECO:0000313" key="3">
    <source>
        <dbReference type="Proteomes" id="UP000552644"/>
    </source>
</evidence>
<accession>A0A7W7QGP7</accession>
<dbReference type="Gene3D" id="3.40.50.150">
    <property type="entry name" value="Vaccinia Virus protein VP39"/>
    <property type="match status" value="1"/>
</dbReference>
<protein>
    <submittedName>
        <fullName evidence="2">Trans-aconitate methyltransferase</fullName>
    </submittedName>
</protein>
<dbReference type="InterPro" id="IPR050508">
    <property type="entry name" value="Methyltransf_Superfamily"/>
</dbReference>
<reference evidence="2 3" key="1">
    <citation type="submission" date="2020-08" db="EMBL/GenBank/DDBJ databases">
        <title>Genomic Encyclopedia of Type Strains, Phase III (KMG-III): the genomes of soil and plant-associated and newly described type strains.</title>
        <authorList>
            <person name="Whitman W."/>
        </authorList>
    </citation>
    <scope>NUCLEOTIDE SEQUENCE [LARGE SCALE GENOMIC DNA]</scope>
    <source>
        <strain evidence="2 3">CECT 8840</strain>
    </source>
</reference>
<dbReference type="SUPFAM" id="SSF53335">
    <property type="entry name" value="S-adenosyl-L-methionine-dependent methyltransferases"/>
    <property type="match status" value="1"/>
</dbReference>
<keyword evidence="2" id="KW-0808">Transferase</keyword>
<dbReference type="GO" id="GO:0032259">
    <property type="term" value="P:methylation"/>
    <property type="evidence" value="ECO:0007669"/>
    <property type="project" value="UniProtKB-KW"/>
</dbReference>
<dbReference type="Pfam" id="PF13649">
    <property type="entry name" value="Methyltransf_25"/>
    <property type="match status" value="1"/>
</dbReference>
<dbReference type="RefSeq" id="WP_184712035.1">
    <property type="nucleotide sequence ID" value="NZ_JACHJP010000001.1"/>
</dbReference>
<dbReference type="GO" id="GO:0008168">
    <property type="term" value="F:methyltransferase activity"/>
    <property type="evidence" value="ECO:0007669"/>
    <property type="project" value="UniProtKB-KW"/>
</dbReference>
<gene>
    <name evidence="2" type="ORF">FHS44_000305</name>
</gene>
<dbReference type="AlphaFoldDB" id="A0A7W7QGP7"/>
<sequence length="253" mass="27550">MLTHDVAHEWITRWDRQQEGYLPDREERFTALIDAVEAAGRPDPLVIDLGCGPGSLAARLLERLPEARVVAIDADPLLLGLGRAAYPDPRLRFVSLDLRVPGWSDQLGLDGPADAAVSTTALHWISPQDIAKVYAEVATVLCPGGLLLNGDHMETEDTTPALSRLELAVHDREAARRFAGNHPEDWRQWWDAVAAAPAFTELNATRATAGADHHGSESPLLSTHVNALLDAGFVEVGCLWQRGNNRLLCGIRG</sequence>
<dbReference type="CDD" id="cd02440">
    <property type="entry name" value="AdoMet_MTases"/>
    <property type="match status" value="1"/>
</dbReference>
<name>A0A7W7QGP7_9ACTN</name>
<proteinExistence type="predicted"/>
<organism evidence="2 3">
    <name type="scientific">Streptosporangium saharense</name>
    <dbReference type="NCBI Taxonomy" id="1706840"/>
    <lineage>
        <taxon>Bacteria</taxon>
        <taxon>Bacillati</taxon>
        <taxon>Actinomycetota</taxon>
        <taxon>Actinomycetes</taxon>
        <taxon>Streptosporangiales</taxon>
        <taxon>Streptosporangiaceae</taxon>
        <taxon>Streptosporangium</taxon>
    </lineage>
</organism>
<evidence type="ECO:0000259" key="1">
    <source>
        <dbReference type="Pfam" id="PF13649"/>
    </source>
</evidence>
<evidence type="ECO:0000313" key="2">
    <source>
        <dbReference type="EMBL" id="MBB4913233.1"/>
    </source>
</evidence>
<dbReference type="InterPro" id="IPR029063">
    <property type="entry name" value="SAM-dependent_MTases_sf"/>
</dbReference>
<comment type="caution">
    <text evidence="2">The sequence shown here is derived from an EMBL/GenBank/DDBJ whole genome shotgun (WGS) entry which is preliminary data.</text>
</comment>
<dbReference type="Proteomes" id="UP000552644">
    <property type="component" value="Unassembled WGS sequence"/>
</dbReference>
<dbReference type="EMBL" id="JACHJP010000001">
    <property type="protein sequence ID" value="MBB4913233.1"/>
    <property type="molecule type" value="Genomic_DNA"/>
</dbReference>
<keyword evidence="3" id="KW-1185">Reference proteome</keyword>
<keyword evidence="2" id="KW-0489">Methyltransferase</keyword>
<dbReference type="PANTHER" id="PTHR42912">
    <property type="entry name" value="METHYLTRANSFERASE"/>
    <property type="match status" value="1"/>
</dbReference>